<reference evidence="2" key="1">
    <citation type="submission" date="2020-10" db="EMBL/GenBank/DDBJ databases">
        <title>Taxonomic study of unclassified bacteria belonging to the class Ktedonobacteria.</title>
        <authorList>
            <person name="Yabe S."/>
            <person name="Wang C.M."/>
            <person name="Zheng Y."/>
            <person name="Sakai Y."/>
            <person name="Cavaletti L."/>
            <person name="Monciardini P."/>
            <person name="Donadio S."/>
        </authorList>
    </citation>
    <scope>NUCLEOTIDE SEQUENCE</scope>
    <source>
        <strain evidence="2">SOSP1-1</strain>
    </source>
</reference>
<dbReference type="InterPro" id="IPR047629">
    <property type="entry name" value="IS1182_transpos"/>
</dbReference>
<accession>A0A8J3I3G8</accession>
<dbReference type="Pfam" id="PF13751">
    <property type="entry name" value="DDE_Tnp_1_6"/>
    <property type="match status" value="1"/>
</dbReference>
<evidence type="ECO:0000313" key="3">
    <source>
        <dbReference type="Proteomes" id="UP000612362"/>
    </source>
</evidence>
<dbReference type="Proteomes" id="UP000612362">
    <property type="component" value="Unassembled WGS sequence"/>
</dbReference>
<protein>
    <recommendedName>
        <fullName evidence="1">Transposase DDE domain-containing protein</fullName>
    </recommendedName>
</protein>
<name>A0A8J3I3G8_9CHLR</name>
<dbReference type="NCBIfam" id="NF033551">
    <property type="entry name" value="transpos_IS1182"/>
    <property type="match status" value="1"/>
</dbReference>
<comment type="caution">
    <text evidence="2">The sequence shown here is derived from an EMBL/GenBank/DDBJ whole genome shotgun (WGS) entry which is preliminary data.</text>
</comment>
<evidence type="ECO:0000313" key="2">
    <source>
        <dbReference type="EMBL" id="GHO48614.1"/>
    </source>
</evidence>
<keyword evidence="3" id="KW-1185">Reference proteome</keyword>
<proteinExistence type="predicted"/>
<dbReference type="PANTHER" id="PTHR33408">
    <property type="entry name" value="TRANSPOSASE"/>
    <property type="match status" value="1"/>
</dbReference>
<feature type="domain" description="Transposase DDE" evidence="1">
    <location>
        <begin position="320"/>
        <end position="443"/>
    </location>
</feature>
<dbReference type="AlphaFoldDB" id="A0A8J3I3G8"/>
<evidence type="ECO:0000259" key="1">
    <source>
        <dbReference type="Pfam" id="PF13751"/>
    </source>
</evidence>
<sequence>MKTRIDFKYLLSLELTDPGCDFSVLSEFRSRVLKGGLEEIFLTTLLSICRERGWVKERGKQRTDSTHIEAAIRTMNRIECAGETLRAALNSLAVVVPDWLRAHTPQAWYDRYALRIQDFRMPRETTKLQALVEQIGQDGWEALNWIWETDAPSWLRNIPAVEILRCVWLQQFWIEDGKIGWRSNDNIPPSSLLIASPYDTQAHLNIKRDIVWTGYKAHLTETCDDVSPHLILHVETTAATTQDMEMTSIIHQRLERKQLLPSEHLMDTGYVDGEHLVTSQRTYGVEIIGPVAVNGSWQSKSPEGLDNTQFLIDWEKKNVTCPQGKTSKKWTVKQDKNVSDVIRAQFSKKDCLACSVRSQCTRAAVNPRQIVFRQREHHEAIQAARKRQTTKAFKERYAKRSGIEGTISQGVRAFGLRVSRYLGQEKKHLQHVLIATAMNVVRLFQWQMGATPSQRHISHFASLAL</sequence>
<dbReference type="EMBL" id="BNJF01000004">
    <property type="protein sequence ID" value="GHO48614.1"/>
    <property type="molecule type" value="Genomic_DNA"/>
</dbReference>
<dbReference type="InterPro" id="IPR025668">
    <property type="entry name" value="Tnp_DDE_dom"/>
</dbReference>
<dbReference type="PANTHER" id="PTHR33408:SF2">
    <property type="entry name" value="TRANSPOSASE DDE DOMAIN-CONTAINING PROTEIN"/>
    <property type="match status" value="1"/>
</dbReference>
<organism evidence="2 3">
    <name type="scientific">Ktedonospora formicarum</name>
    <dbReference type="NCBI Taxonomy" id="2778364"/>
    <lineage>
        <taxon>Bacteria</taxon>
        <taxon>Bacillati</taxon>
        <taxon>Chloroflexota</taxon>
        <taxon>Ktedonobacteria</taxon>
        <taxon>Ktedonobacterales</taxon>
        <taxon>Ktedonobacteraceae</taxon>
        <taxon>Ktedonospora</taxon>
    </lineage>
</organism>
<gene>
    <name evidence="2" type="ORF">KSX_67770</name>
</gene>